<dbReference type="PROSITE" id="PS51257">
    <property type="entry name" value="PROKAR_LIPOPROTEIN"/>
    <property type="match status" value="1"/>
</dbReference>
<dbReference type="GO" id="GO:0061668">
    <property type="term" value="P:mitochondrial ribosome assembly"/>
    <property type="evidence" value="ECO:0007669"/>
    <property type="project" value="TreeGrafter"/>
</dbReference>
<evidence type="ECO:0000313" key="7">
    <source>
        <dbReference type="EnsemblMetazoa" id="XP_019859767.1"/>
    </source>
</evidence>
<evidence type="ECO:0008006" key="9">
    <source>
        <dbReference type="Google" id="ProtNLM"/>
    </source>
</evidence>
<dbReference type="InterPro" id="IPR007248">
    <property type="entry name" value="Mpv17_PMP22"/>
</dbReference>
<keyword evidence="8" id="KW-1185">Reference proteome</keyword>
<evidence type="ECO:0000256" key="6">
    <source>
        <dbReference type="RuleBase" id="RU363053"/>
    </source>
</evidence>
<dbReference type="AlphaFoldDB" id="A0AAN0JSC4"/>
<evidence type="ECO:0000256" key="3">
    <source>
        <dbReference type="ARBA" id="ARBA00022692"/>
    </source>
</evidence>
<sequence length="164" mass="18886">MAWRLVYDTLFSRYLLFTNTVVSCGLEALGDLLVQKYEKNSEQEIDWARTKRMAVIGFILGPPEHYWFKFLDKRYPGRGVVSVFKKVTLDEVINGPACVIVFFLGFKLLLCASSFKSDVHQCSVSRMGHVFILLPTQEILKLINSLTNFIIIYVQIIYCTFTIL</sequence>
<evidence type="ECO:0000256" key="2">
    <source>
        <dbReference type="ARBA" id="ARBA00006824"/>
    </source>
</evidence>
<accession>A0AAN0JSC4</accession>
<comment type="similarity">
    <text evidence="2 6">Belongs to the peroxisomal membrane protein PXMP2/4 family.</text>
</comment>
<dbReference type="PANTHER" id="PTHR11266">
    <property type="entry name" value="PEROXISOMAL MEMBRANE PROTEIN 2, PXMP2 MPV17"/>
    <property type="match status" value="1"/>
</dbReference>
<protein>
    <recommendedName>
        <fullName evidence="9">Mpv17-like protein 2</fullName>
    </recommendedName>
</protein>
<name>A0AAN0JSC4_AMPQE</name>
<evidence type="ECO:0000313" key="8">
    <source>
        <dbReference type="Proteomes" id="UP000007879"/>
    </source>
</evidence>
<reference evidence="7" key="2">
    <citation type="submission" date="2024-06" db="UniProtKB">
        <authorList>
            <consortium name="EnsemblMetazoa"/>
        </authorList>
    </citation>
    <scope>IDENTIFICATION</scope>
</reference>
<dbReference type="PANTHER" id="PTHR11266:SF8">
    <property type="entry name" value="MPV17-LIKE PROTEIN 2"/>
    <property type="match status" value="1"/>
</dbReference>
<proteinExistence type="inferred from homology"/>
<evidence type="ECO:0000256" key="4">
    <source>
        <dbReference type="ARBA" id="ARBA00022989"/>
    </source>
</evidence>
<dbReference type="Proteomes" id="UP000007879">
    <property type="component" value="Unassembled WGS sequence"/>
</dbReference>
<evidence type="ECO:0000256" key="5">
    <source>
        <dbReference type="ARBA" id="ARBA00023136"/>
    </source>
</evidence>
<keyword evidence="5" id="KW-0472">Membrane</keyword>
<organism evidence="7 8">
    <name type="scientific">Amphimedon queenslandica</name>
    <name type="common">Sponge</name>
    <dbReference type="NCBI Taxonomy" id="400682"/>
    <lineage>
        <taxon>Eukaryota</taxon>
        <taxon>Metazoa</taxon>
        <taxon>Porifera</taxon>
        <taxon>Demospongiae</taxon>
        <taxon>Heteroscleromorpha</taxon>
        <taxon>Haplosclerida</taxon>
        <taxon>Niphatidae</taxon>
        <taxon>Amphimedon</taxon>
    </lineage>
</organism>
<reference evidence="8" key="1">
    <citation type="journal article" date="2010" name="Nature">
        <title>The Amphimedon queenslandica genome and the evolution of animal complexity.</title>
        <authorList>
            <person name="Srivastava M."/>
            <person name="Simakov O."/>
            <person name="Chapman J."/>
            <person name="Fahey B."/>
            <person name="Gauthier M.E."/>
            <person name="Mitros T."/>
            <person name="Richards G.S."/>
            <person name="Conaco C."/>
            <person name="Dacre M."/>
            <person name="Hellsten U."/>
            <person name="Larroux C."/>
            <person name="Putnam N.H."/>
            <person name="Stanke M."/>
            <person name="Adamska M."/>
            <person name="Darling A."/>
            <person name="Degnan S.M."/>
            <person name="Oakley T.H."/>
            <person name="Plachetzki D.C."/>
            <person name="Zhai Y."/>
            <person name="Adamski M."/>
            <person name="Calcino A."/>
            <person name="Cummins S.F."/>
            <person name="Goodstein D.M."/>
            <person name="Harris C."/>
            <person name="Jackson D.J."/>
            <person name="Leys S.P."/>
            <person name="Shu S."/>
            <person name="Woodcroft B.J."/>
            <person name="Vervoort M."/>
            <person name="Kosik K.S."/>
            <person name="Manning G."/>
            <person name="Degnan B.M."/>
            <person name="Rokhsar D.S."/>
        </authorList>
    </citation>
    <scope>NUCLEOTIDE SEQUENCE [LARGE SCALE GENOMIC DNA]</scope>
</reference>
<dbReference type="GO" id="GO:0005739">
    <property type="term" value="C:mitochondrion"/>
    <property type="evidence" value="ECO:0007669"/>
    <property type="project" value="TreeGrafter"/>
</dbReference>
<gene>
    <name evidence="7" type="primary">100634165</name>
</gene>
<dbReference type="EnsemblMetazoa" id="XM_020004208.1">
    <property type="protein sequence ID" value="XP_019859767.1"/>
    <property type="gene ID" value="LOC100634165"/>
</dbReference>
<keyword evidence="4" id="KW-1133">Transmembrane helix</keyword>
<dbReference type="GO" id="GO:0016020">
    <property type="term" value="C:membrane"/>
    <property type="evidence" value="ECO:0007669"/>
    <property type="project" value="UniProtKB-SubCell"/>
</dbReference>
<evidence type="ECO:0000256" key="1">
    <source>
        <dbReference type="ARBA" id="ARBA00004141"/>
    </source>
</evidence>
<comment type="subcellular location">
    <subcellularLocation>
        <location evidence="1">Membrane</location>
        <topology evidence="1">Multi-pass membrane protein</topology>
    </subcellularLocation>
</comment>
<keyword evidence="3" id="KW-0812">Transmembrane</keyword>